<accession>W4QAA0</accession>
<organism evidence="2 3">
    <name type="scientific">Halalkalibacter wakoensis JCM 9140</name>
    <dbReference type="NCBI Taxonomy" id="1236970"/>
    <lineage>
        <taxon>Bacteria</taxon>
        <taxon>Bacillati</taxon>
        <taxon>Bacillota</taxon>
        <taxon>Bacilli</taxon>
        <taxon>Bacillales</taxon>
        <taxon>Bacillaceae</taxon>
        <taxon>Halalkalibacter</taxon>
    </lineage>
</organism>
<dbReference type="EMBL" id="BAUT01000096">
    <property type="protein sequence ID" value="GAE28324.1"/>
    <property type="molecule type" value="Genomic_DNA"/>
</dbReference>
<keyword evidence="3" id="KW-1185">Reference proteome</keyword>
<feature type="transmembrane region" description="Helical" evidence="1">
    <location>
        <begin position="5"/>
        <end position="21"/>
    </location>
</feature>
<name>W4QAA0_9BACI</name>
<evidence type="ECO:0000313" key="3">
    <source>
        <dbReference type="Proteomes" id="UP000018890"/>
    </source>
</evidence>
<protein>
    <submittedName>
        <fullName evidence="2">Uncharacterized protein</fullName>
    </submittedName>
</protein>
<dbReference type="Proteomes" id="UP000018890">
    <property type="component" value="Unassembled WGS sequence"/>
</dbReference>
<proteinExistence type="predicted"/>
<dbReference type="AlphaFoldDB" id="W4QAA0"/>
<dbReference type="OrthoDB" id="2901754at2"/>
<reference evidence="2" key="1">
    <citation type="journal article" date="2014" name="Genome Announc.">
        <title>Draft Genome Sequences of Three Alkaliphilic Bacillus Strains, Bacillus wakoensis JCM 9140T, Bacillus akibai JCM 9157T, and Bacillus hemicellulosilyticus JCM 9152T.</title>
        <authorList>
            <person name="Yuki M."/>
            <person name="Oshima K."/>
            <person name="Suda W."/>
            <person name="Oshida Y."/>
            <person name="Kitamura K."/>
            <person name="Iida T."/>
            <person name="Hattori M."/>
            <person name="Ohkuma M."/>
        </authorList>
    </citation>
    <scope>NUCLEOTIDE SEQUENCE [LARGE SCALE GENOMIC DNA]</scope>
    <source>
        <strain evidence="2">JCM 9140</strain>
    </source>
</reference>
<evidence type="ECO:0000256" key="1">
    <source>
        <dbReference type="SAM" id="Phobius"/>
    </source>
</evidence>
<comment type="caution">
    <text evidence="2">The sequence shown here is derived from an EMBL/GenBank/DDBJ whole genome shotgun (WGS) entry which is preliminary data.</text>
</comment>
<evidence type="ECO:0000313" key="2">
    <source>
        <dbReference type="EMBL" id="GAE28324.1"/>
    </source>
</evidence>
<gene>
    <name evidence="2" type="ORF">JCM9140_4541</name>
</gene>
<sequence>MSKVIWLWLGWMFLTSLFSYYHLHWKITVSLFLAGLLTAIKALVEDQLNLTD</sequence>
<dbReference type="RefSeq" id="WP_156314941.1">
    <property type="nucleotide sequence ID" value="NZ_BAUT01000096.1"/>
</dbReference>
<keyword evidence="1" id="KW-0472">Membrane</keyword>
<keyword evidence="1" id="KW-1133">Transmembrane helix</keyword>
<keyword evidence="1" id="KW-0812">Transmembrane</keyword>